<organism evidence="1 2">
    <name type="scientific">Streptomyces fuscichromogenes</name>
    <dbReference type="NCBI Taxonomy" id="1324013"/>
    <lineage>
        <taxon>Bacteria</taxon>
        <taxon>Bacillati</taxon>
        <taxon>Actinomycetota</taxon>
        <taxon>Actinomycetes</taxon>
        <taxon>Kitasatosporales</taxon>
        <taxon>Streptomycetaceae</taxon>
        <taxon>Streptomyces</taxon>
    </lineage>
</organism>
<evidence type="ECO:0000313" key="1">
    <source>
        <dbReference type="EMBL" id="GGN47798.1"/>
    </source>
</evidence>
<dbReference type="AlphaFoldDB" id="A0A917XPS9"/>
<sequence length="92" mass="10330">MARPYGSRNSQEREYMAPMVHADRKGMVRLTGMVPAEVHAQAFINAKAAGMTMGLYLKRLVEQDQLNENGVPLWRLAEIEEDETAEQLPLTG</sequence>
<reference evidence="1" key="1">
    <citation type="journal article" date="2014" name="Int. J. Syst. Evol. Microbiol.">
        <title>Complete genome sequence of Corynebacterium casei LMG S-19264T (=DSM 44701T), isolated from a smear-ripened cheese.</title>
        <authorList>
            <consortium name="US DOE Joint Genome Institute (JGI-PGF)"/>
            <person name="Walter F."/>
            <person name="Albersmeier A."/>
            <person name="Kalinowski J."/>
            <person name="Ruckert C."/>
        </authorList>
    </citation>
    <scope>NUCLEOTIDE SEQUENCE</scope>
    <source>
        <strain evidence="1">CGMCC 4.7110</strain>
    </source>
</reference>
<accession>A0A917XPS9</accession>
<reference evidence="1" key="2">
    <citation type="submission" date="2020-09" db="EMBL/GenBank/DDBJ databases">
        <authorList>
            <person name="Sun Q."/>
            <person name="Zhou Y."/>
        </authorList>
    </citation>
    <scope>NUCLEOTIDE SEQUENCE</scope>
    <source>
        <strain evidence="1">CGMCC 4.7110</strain>
    </source>
</reference>
<name>A0A917XPS9_9ACTN</name>
<protein>
    <submittedName>
        <fullName evidence="1">Uncharacterized protein</fullName>
    </submittedName>
</protein>
<keyword evidence="2" id="KW-1185">Reference proteome</keyword>
<dbReference type="Proteomes" id="UP000653411">
    <property type="component" value="Unassembled WGS sequence"/>
</dbReference>
<proteinExistence type="predicted"/>
<comment type="caution">
    <text evidence="1">The sequence shown here is derived from an EMBL/GenBank/DDBJ whole genome shotgun (WGS) entry which is preliminary data.</text>
</comment>
<gene>
    <name evidence="1" type="ORF">GCM10011578_101580</name>
</gene>
<evidence type="ECO:0000313" key="2">
    <source>
        <dbReference type="Proteomes" id="UP000653411"/>
    </source>
</evidence>
<dbReference type="EMBL" id="BMML01000105">
    <property type="protein sequence ID" value="GGN47798.1"/>
    <property type="molecule type" value="Genomic_DNA"/>
</dbReference>